<keyword evidence="3" id="KW-1185">Reference proteome</keyword>
<dbReference type="PANTHER" id="PTHR35158:SF1">
    <property type="entry name" value="CDNA SEQUENCE CN725425"/>
    <property type="match status" value="1"/>
</dbReference>
<dbReference type="Pfam" id="PF15089">
    <property type="entry name" value="Redic1-like"/>
    <property type="match status" value="1"/>
</dbReference>
<dbReference type="InterPro" id="IPR027883">
    <property type="entry name" value="Redic1-like"/>
</dbReference>
<dbReference type="STRING" id="30611.ENSOGAP00000000922"/>
<feature type="region of interest" description="Disordered" evidence="1">
    <location>
        <begin position="121"/>
        <end position="142"/>
    </location>
</feature>
<evidence type="ECO:0000313" key="3">
    <source>
        <dbReference type="Proteomes" id="UP000005225"/>
    </source>
</evidence>
<dbReference type="eggNOG" id="ENOG502S59G">
    <property type="taxonomic scope" value="Eukaryota"/>
</dbReference>
<name>H0WHQ7_OTOGA</name>
<reference evidence="2" key="2">
    <citation type="submission" date="2025-08" db="UniProtKB">
        <authorList>
            <consortium name="Ensembl"/>
        </authorList>
    </citation>
    <scope>IDENTIFICATION</scope>
</reference>
<proteinExistence type="predicted"/>
<reference evidence="3" key="1">
    <citation type="submission" date="2011-03" db="EMBL/GenBank/DDBJ databases">
        <title>Version 3 of the genome sequence of Otolemur garnettii (Bushbaby).</title>
        <authorList>
            <consortium name="The Broad Institute Genome Sequencing Platform"/>
            <person name="Di Palma F."/>
            <person name="Johnson J."/>
            <person name="Lander E.S."/>
            <person name="Lindblad-Toh K."/>
            <person name="Jaffe D.B."/>
            <person name="Gnerre S."/>
            <person name="MacCallum I."/>
            <person name="Przybylski D."/>
            <person name="Ribeiro F.J."/>
            <person name="Burton J.N."/>
            <person name="Walker B.J."/>
            <person name="Sharpe T."/>
            <person name="Hall G."/>
        </authorList>
    </citation>
    <scope>NUCLEOTIDE SEQUENCE [LARGE SCALE GENOMIC DNA]</scope>
</reference>
<feature type="region of interest" description="Disordered" evidence="1">
    <location>
        <begin position="469"/>
        <end position="508"/>
    </location>
</feature>
<dbReference type="OMA" id="IHVNMNR"/>
<evidence type="ECO:0000256" key="1">
    <source>
        <dbReference type="SAM" id="MobiDB-lite"/>
    </source>
</evidence>
<dbReference type="AlphaFoldDB" id="H0WHQ7"/>
<feature type="compositionally biased region" description="Polar residues" evidence="1">
    <location>
        <begin position="132"/>
        <end position="142"/>
    </location>
</feature>
<gene>
    <name evidence="2" type="primary">REDIC1</name>
</gene>
<dbReference type="Ensembl" id="ENSOGAT00000001032.2">
    <property type="protein sequence ID" value="ENSOGAP00000000922.2"/>
    <property type="gene ID" value="ENSOGAG00000001031.2"/>
</dbReference>
<evidence type="ECO:0000313" key="2">
    <source>
        <dbReference type="Ensembl" id="ENSOGAP00000000922.2"/>
    </source>
</evidence>
<sequence length="649" mass="73602">FNWYVFHPTFLFRTRVLIKQERRKQKEYFEKNRLKSKMKLLGVLSPVKNSTVSLDLLNLYMVNQISCKKKAHEAVRKPVHVNMNRDIKMPLRNHDLELPMSPNCIPSKLCLDDTENKINSQRLGSAEEPGPVQSSQVMDSYNTSEPQFNRIEKCSFTPPSFSAELSSSSSTHIPKLNLIPRITPSTQKVAYEKKQNEHFFQLNVNSCDSLVSTLNKSENIFSPSHDTAQFGTSFERLNSPGNRTFLAKRPAIILGEDCGNMVDFIAGHQSVQHLWEESGKEVSNFLDDLNQPTPSFLSEKCDSFVSQNMINLLSIDQQRIKKTFDECDYDSMGDVCVATDKCSRDIFTAPEFTFSNSTFNSTSYPGKHQLNKNNQNEYNSNERNDLSTSFEKHYYPTNSEEKEEKLENEYQEKILKENIQNYPLNSMSNIPLEELNSKQSWDFGGGEVNLVEGGICSLKGMPTSTKKIRLCSSQSSQSTSYSPRTTDSYFSSSSEMVSEEEDQVPQKMEDSNRIFIETREATNNFDLERMEKLSKDRIVKNNAKMDKRAKNFPQFSMKKDRDQSSQSQCDSAHALQSKTNEHILQVASCDAGVQTESAPVVEEKLDAAVQCDIISKCACSSDVSLCNKEMCSENIKADTTGGQEIPTNN</sequence>
<dbReference type="EMBL" id="AAQR03103673">
    <property type="status" value="NOT_ANNOTATED_CDS"/>
    <property type="molecule type" value="Genomic_DNA"/>
</dbReference>
<dbReference type="InParanoid" id="H0WHQ7"/>
<dbReference type="FunCoup" id="H0WHQ7">
    <property type="interactions" value="14"/>
</dbReference>
<dbReference type="HOGENOM" id="CLU_462265_0_0_1"/>
<protein>
    <submittedName>
        <fullName evidence="2">Regulator of DNA class I crossover intermediates 1</fullName>
    </submittedName>
</protein>
<organism evidence="2 3">
    <name type="scientific">Otolemur garnettii</name>
    <name type="common">Small-eared galago</name>
    <name type="synonym">Garnett's greater bushbaby</name>
    <dbReference type="NCBI Taxonomy" id="30611"/>
    <lineage>
        <taxon>Eukaryota</taxon>
        <taxon>Metazoa</taxon>
        <taxon>Chordata</taxon>
        <taxon>Craniata</taxon>
        <taxon>Vertebrata</taxon>
        <taxon>Euteleostomi</taxon>
        <taxon>Mammalia</taxon>
        <taxon>Eutheria</taxon>
        <taxon>Euarchontoglires</taxon>
        <taxon>Primates</taxon>
        <taxon>Strepsirrhini</taxon>
        <taxon>Lorisiformes</taxon>
        <taxon>Galagidae</taxon>
        <taxon>Otolemur</taxon>
    </lineage>
</organism>
<dbReference type="GeneTree" id="ENSGT00390000002848"/>
<dbReference type="Proteomes" id="UP000005225">
    <property type="component" value="Unassembled WGS sequence"/>
</dbReference>
<feature type="compositionally biased region" description="Low complexity" evidence="1">
    <location>
        <begin position="472"/>
        <end position="496"/>
    </location>
</feature>
<dbReference type="PANTHER" id="PTHR35158">
    <property type="entry name" value="CDNA SEQUENCE CN725425"/>
    <property type="match status" value="1"/>
</dbReference>
<dbReference type="EMBL" id="AAQR03103675">
    <property type="status" value="NOT_ANNOTATED_CDS"/>
    <property type="molecule type" value="Genomic_DNA"/>
</dbReference>
<feature type="region of interest" description="Disordered" evidence="1">
    <location>
        <begin position="546"/>
        <end position="567"/>
    </location>
</feature>
<accession>H0WHQ7</accession>
<dbReference type="EMBL" id="AAQR03103674">
    <property type="status" value="NOT_ANNOTATED_CDS"/>
    <property type="molecule type" value="Genomic_DNA"/>
</dbReference>
<reference evidence="2" key="3">
    <citation type="submission" date="2025-09" db="UniProtKB">
        <authorList>
            <consortium name="Ensembl"/>
        </authorList>
    </citation>
    <scope>IDENTIFICATION</scope>
</reference>